<keyword evidence="4" id="KW-0735">Signal-anchor</keyword>
<organism evidence="8 9">
    <name type="scientific">Chitinophaga agrisoli</name>
    <dbReference type="NCBI Taxonomy" id="2607653"/>
    <lineage>
        <taxon>Bacteria</taxon>
        <taxon>Pseudomonadati</taxon>
        <taxon>Bacteroidota</taxon>
        <taxon>Chitinophagia</taxon>
        <taxon>Chitinophagales</taxon>
        <taxon>Chitinophagaceae</taxon>
        <taxon>Chitinophaga</taxon>
    </lineage>
</organism>
<accession>A0A5B2VPJ1</accession>
<keyword evidence="9" id="KW-1185">Reference proteome</keyword>
<keyword evidence="6" id="KW-0333">Golgi apparatus</keyword>
<protein>
    <recommendedName>
        <fullName evidence="10">Glycosyl transferase family WbsX</fullName>
    </recommendedName>
</protein>
<dbReference type="InterPro" id="IPR026071">
    <property type="entry name" value="Glyco_Hydrolase_99"/>
</dbReference>
<comment type="subcellular location">
    <subcellularLocation>
        <location evidence="1">Golgi apparatus membrane</location>
        <topology evidence="1">Single-pass type II membrane protein</topology>
    </subcellularLocation>
</comment>
<evidence type="ECO:0000256" key="5">
    <source>
        <dbReference type="ARBA" id="ARBA00022989"/>
    </source>
</evidence>
<evidence type="ECO:0000256" key="1">
    <source>
        <dbReference type="ARBA" id="ARBA00004323"/>
    </source>
</evidence>
<evidence type="ECO:0000256" key="6">
    <source>
        <dbReference type="ARBA" id="ARBA00023034"/>
    </source>
</evidence>
<evidence type="ECO:0000313" key="9">
    <source>
        <dbReference type="Proteomes" id="UP000324611"/>
    </source>
</evidence>
<keyword evidence="3" id="KW-0378">Hydrolase</keyword>
<dbReference type="AlphaFoldDB" id="A0A5B2VPJ1"/>
<keyword evidence="7" id="KW-0472">Membrane</keyword>
<keyword evidence="2" id="KW-0812">Transmembrane</keyword>
<reference evidence="8 9" key="2">
    <citation type="submission" date="2019-09" db="EMBL/GenBank/DDBJ databases">
        <authorList>
            <person name="Jin C."/>
        </authorList>
    </citation>
    <scope>NUCLEOTIDE SEQUENCE [LARGE SCALE GENOMIC DNA]</scope>
    <source>
        <strain evidence="8 9">BN140078</strain>
    </source>
</reference>
<reference evidence="8 9" key="1">
    <citation type="submission" date="2019-09" db="EMBL/GenBank/DDBJ databases">
        <title>Chitinophaga ginsengihumi sp. nov., isolated from soil of ginseng rhizosphere.</title>
        <authorList>
            <person name="Lee J."/>
        </authorList>
    </citation>
    <scope>NUCLEOTIDE SEQUENCE [LARGE SCALE GENOMIC DNA]</scope>
    <source>
        <strain evidence="8 9">BN140078</strain>
    </source>
</reference>
<evidence type="ECO:0000256" key="2">
    <source>
        <dbReference type="ARBA" id="ARBA00022692"/>
    </source>
</evidence>
<dbReference type="Gene3D" id="3.20.20.80">
    <property type="entry name" value="Glycosidases"/>
    <property type="match status" value="1"/>
</dbReference>
<proteinExistence type="predicted"/>
<dbReference type="Pfam" id="PF16317">
    <property type="entry name" value="Glyco_hydro_99"/>
    <property type="match status" value="1"/>
</dbReference>
<dbReference type="EMBL" id="VUOC01000004">
    <property type="protein sequence ID" value="KAA2240684.1"/>
    <property type="molecule type" value="Genomic_DNA"/>
</dbReference>
<evidence type="ECO:0000256" key="4">
    <source>
        <dbReference type="ARBA" id="ARBA00022968"/>
    </source>
</evidence>
<sequence>MRTTIYIVCCLFILASCKKENEYLPPDFNYPIPQTDITENVNVGAYFYNYAAADWAKGISDTPVLGNYSALTASIMDQERIWADSAGVDFFIFNWNGASSGDKLLNSFVTGRKSSVKMVINFNTAHINASNASPLTGEKLNTLINEFKALATDRFANDYYYKIDGQPVVLITPINLSSSKAASIDYTKVIPALRTSLDSIGVHPYFVGEITTGWLPPVRYSAASQAMDGVVLTDWSTSVYDRSVFMPAFTDQNWKNWTDSTTVWGKDFVPCIIPGFNDKVLTPTSTLFNQERSVQFYTDMTNVAKRNMGKKRLVLVNSWNDFQKGTGLEPADNYGHTYMDITRDQFKMK</sequence>
<evidence type="ECO:0008006" key="10">
    <source>
        <dbReference type="Google" id="ProtNLM"/>
    </source>
</evidence>
<evidence type="ECO:0000313" key="8">
    <source>
        <dbReference type="EMBL" id="KAA2240684.1"/>
    </source>
</evidence>
<dbReference type="PROSITE" id="PS51257">
    <property type="entry name" value="PROKAR_LIPOPROTEIN"/>
    <property type="match status" value="1"/>
</dbReference>
<comment type="caution">
    <text evidence="8">The sequence shown here is derived from an EMBL/GenBank/DDBJ whole genome shotgun (WGS) entry which is preliminary data.</text>
</comment>
<dbReference type="CDD" id="cd11578">
    <property type="entry name" value="GH99_GH71_like_1"/>
    <property type="match status" value="1"/>
</dbReference>
<dbReference type="RefSeq" id="WP_149841861.1">
    <property type="nucleotide sequence ID" value="NZ_VUOC01000004.1"/>
</dbReference>
<gene>
    <name evidence="8" type="ORF">F0L74_31565</name>
</gene>
<name>A0A5B2VPJ1_9BACT</name>
<dbReference type="GO" id="GO:0016798">
    <property type="term" value="F:hydrolase activity, acting on glycosyl bonds"/>
    <property type="evidence" value="ECO:0007669"/>
    <property type="project" value="InterPro"/>
</dbReference>
<keyword evidence="5" id="KW-1133">Transmembrane helix</keyword>
<evidence type="ECO:0000256" key="3">
    <source>
        <dbReference type="ARBA" id="ARBA00022801"/>
    </source>
</evidence>
<evidence type="ECO:0000256" key="7">
    <source>
        <dbReference type="ARBA" id="ARBA00023136"/>
    </source>
</evidence>
<dbReference type="Proteomes" id="UP000324611">
    <property type="component" value="Unassembled WGS sequence"/>
</dbReference>